<evidence type="ECO:0000256" key="48">
    <source>
        <dbReference type="ARBA" id="ARBA00023280"/>
    </source>
</evidence>
<evidence type="ECO:0000256" key="42">
    <source>
        <dbReference type="ARBA" id="ARBA00023039"/>
    </source>
</evidence>
<evidence type="ECO:0000256" key="50">
    <source>
        <dbReference type="ARBA" id="ARBA00023296"/>
    </source>
</evidence>
<evidence type="ECO:0000313" key="64">
    <source>
        <dbReference type="Proteomes" id="UP000290553"/>
    </source>
</evidence>
<dbReference type="InterPro" id="IPR014759">
    <property type="entry name" value="Helicase_SF3_ssRNA_vir"/>
</dbReference>
<keyword evidence="35" id="KW-0067">ATP-binding</keyword>
<evidence type="ECO:0000256" key="17">
    <source>
        <dbReference type="ARBA" id="ARBA00022561"/>
    </source>
</evidence>
<dbReference type="InterPro" id="IPR043128">
    <property type="entry name" value="Rev_trsase/Diguanyl_cyclase"/>
</dbReference>
<dbReference type="Pfam" id="PF00947">
    <property type="entry name" value="Pico_P2A"/>
    <property type="match status" value="1"/>
</dbReference>
<comment type="subunit">
    <text evidence="56">Homohexamer; forms a hexameric ring structure with 6-fold symmetry characteristic of AAA+ ATPases. Interacts (via N-terminus) with host RTN3 (via reticulon domain); this interaction is important for viral replication. Interacts with capsid protein VP3; this interaction may be important for virion morphogenesis.</text>
</comment>
<evidence type="ECO:0000256" key="35">
    <source>
        <dbReference type="ARBA" id="ARBA00022840"/>
    </source>
</evidence>
<dbReference type="GO" id="GO:0034220">
    <property type="term" value="P:monoatomic ion transmembrane transport"/>
    <property type="evidence" value="ECO:0007669"/>
    <property type="project" value="UniProtKB-KW"/>
</dbReference>
<dbReference type="GO" id="GO:0003723">
    <property type="term" value="F:RNA binding"/>
    <property type="evidence" value="ECO:0007669"/>
    <property type="project" value="UniProtKB-KW"/>
</dbReference>
<comment type="cofactor">
    <cofactor evidence="1">
        <name>Mg(2+)</name>
        <dbReference type="ChEBI" id="CHEBI:18420"/>
    </cofactor>
</comment>
<reference evidence="63 64" key="1">
    <citation type="journal article" date="2018" name="Emerg. Microbes Infect.">
        <title>Marmota himalayana in the Qinghai-Tibetan plateau as a special host for bi-segmented and unsegmented picobirnaviruses.</title>
        <authorList>
            <person name="Luo X.L."/>
            <person name="Lu S."/>
            <person name="Jin D."/>
            <person name="Yang J."/>
            <person name="Wu S.S."/>
            <person name="Xu J."/>
        </authorList>
    </citation>
    <scope>NUCLEOTIDE SEQUENCE [LARGE SCALE GENOMIC DNA]</scope>
    <source>
        <strain evidence="63 64">HT5</strain>
    </source>
</reference>
<dbReference type="InterPro" id="IPR001676">
    <property type="entry name" value="Picornavirus_capsid"/>
</dbReference>
<dbReference type="SUPFAM" id="SSF50494">
    <property type="entry name" value="Trypsin-like serine proteases"/>
    <property type="match status" value="2"/>
</dbReference>
<keyword evidence="46" id="KW-1262">Eukaryotic host gene expression shutoff by virus</keyword>
<evidence type="ECO:0000256" key="9">
    <source>
        <dbReference type="ARBA" id="ARBA00020107"/>
    </source>
</evidence>
<evidence type="ECO:0000256" key="11">
    <source>
        <dbReference type="ARBA" id="ARBA00022482"/>
    </source>
</evidence>
<dbReference type="InterPro" id="IPR000081">
    <property type="entry name" value="Peptidase_C3"/>
</dbReference>
<keyword evidence="30" id="KW-0378">Hydrolase</keyword>
<organism evidence="63 64">
    <name type="scientific">rabovirus C1</name>
    <dbReference type="NCBI Taxonomy" id="2773291"/>
    <lineage>
        <taxon>Viruses</taxon>
        <taxon>Riboviria</taxon>
        <taxon>Orthornavirae</taxon>
        <taxon>Pisuviricota</taxon>
        <taxon>Pisoniviricetes</taxon>
        <taxon>Picornavirales</taxon>
        <taxon>Picornaviridae</taxon>
        <taxon>Ensavirinae</taxon>
        <taxon>Rabovirus</taxon>
        <taxon>Rabovirus cemarmo</taxon>
        <taxon>Rabovirus C</taxon>
    </lineage>
</organism>
<evidence type="ECO:0000256" key="49">
    <source>
        <dbReference type="ARBA" id="ARBA00023288"/>
    </source>
</evidence>
<keyword evidence="21" id="KW-0645">Protease</keyword>
<comment type="catalytic activity">
    <reaction evidence="52">
        <text>Selective cleavage of Tyr-|-Gly bond in the picornavirus polyprotein.</text>
        <dbReference type="EC" id="3.4.22.29"/>
    </reaction>
</comment>
<dbReference type="GO" id="GO:0019062">
    <property type="term" value="P:virion attachment to host cell"/>
    <property type="evidence" value="ECO:0007669"/>
    <property type="project" value="UniProtKB-KW"/>
</dbReference>
<evidence type="ECO:0000256" key="25">
    <source>
        <dbReference type="ARBA" id="ARBA00022707"/>
    </source>
</evidence>
<evidence type="ECO:0000256" key="57">
    <source>
        <dbReference type="ARBA" id="ARBA00047631"/>
    </source>
</evidence>
<dbReference type="InterPro" id="IPR027417">
    <property type="entry name" value="P-loop_NTPase"/>
</dbReference>
<keyword evidence="43" id="KW-1072">Activation of host autophagy by virus</keyword>
<dbReference type="InterPro" id="IPR043504">
    <property type="entry name" value="Peptidase_S1_PA_chymotrypsin"/>
</dbReference>
<dbReference type="GO" id="GO:0005198">
    <property type="term" value="F:structural molecule activity"/>
    <property type="evidence" value="ECO:0007669"/>
    <property type="project" value="InterPro"/>
</dbReference>
<evidence type="ECO:0000256" key="13">
    <source>
        <dbReference type="ARBA" id="ARBA00022488"/>
    </source>
</evidence>
<dbReference type="GO" id="GO:0017111">
    <property type="term" value="F:ribonucleoside triphosphate phosphatase activity"/>
    <property type="evidence" value="ECO:0007669"/>
    <property type="project" value="UniProtKB-EC"/>
</dbReference>
<dbReference type="PROSITE" id="PS50507">
    <property type="entry name" value="RDRP_SSRNA_POS"/>
    <property type="match status" value="1"/>
</dbReference>
<dbReference type="GO" id="GO:0039522">
    <property type="term" value="P:symbiont-mediated suppression of host mRNA export from nucleus"/>
    <property type="evidence" value="ECO:0007669"/>
    <property type="project" value="UniProtKB-KW"/>
</dbReference>
<evidence type="ECO:0000256" key="56">
    <source>
        <dbReference type="ARBA" id="ARBA00046779"/>
    </source>
</evidence>
<evidence type="ECO:0000256" key="22">
    <source>
        <dbReference type="ARBA" id="ARBA00022679"/>
    </source>
</evidence>
<dbReference type="InterPro" id="IPR000605">
    <property type="entry name" value="Helicase_SF3_ssDNA/RNA_vir"/>
</dbReference>
<evidence type="ECO:0000256" key="44">
    <source>
        <dbReference type="ARBA" id="ARBA00023065"/>
    </source>
</evidence>
<dbReference type="PROSITE" id="PS51218">
    <property type="entry name" value="SF3_HELICASE_2"/>
    <property type="match status" value="1"/>
</dbReference>
<dbReference type="Gene3D" id="4.10.880.10">
    <property type="entry name" value="Poliovirus 3D polymerase Domain 1 (Nucleotidyltransferase)"/>
    <property type="match status" value="1"/>
</dbReference>
<keyword evidence="51" id="KW-0407">Ion channel</keyword>
<proteinExistence type="inferred from homology"/>
<evidence type="ECO:0000256" key="32">
    <source>
        <dbReference type="ARBA" id="ARBA00022806"/>
    </source>
</evidence>
<evidence type="ECO:0000256" key="31">
    <source>
        <dbReference type="ARBA" id="ARBA00022804"/>
    </source>
</evidence>
<evidence type="ECO:0000256" key="6">
    <source>
        <dbReference type="ARBA" id="ARBA00008303"/>
    </source>
</evidence>
<dbReference type="Pfam" id="PF00910">
    <property type="entry name" value="RNA_helicase"/>
    <property type="match status" value="1"/>
</dbReference>
<feature type="domain" description="SF3 helicase" evidence="61">
    <location>
        <begin position="1344"/>
        <end position="1503"/>
    </location>
</feature>
<evidence type="ECO:0000259" key="60">
    <source>
        <dbReference type="PROSITE" id="PS50507"/>
    </source>
</evidence>
<comment type="subunit">
    <text evidence="7">Interacts with RNA-directed RNA polymerase.</text>
</comment>
<evidence type="ECO:0000256" key="45">
    <source>
        <dbReference type="ARBA" id="ARBA00023136"/>
    </source>
</evidence>
<keyword evidence="50" id="KW-1160">Virus entry into host cell</keyword>
<evidence type="ECO:0000256" key="41">
    <source>
        <dbReference type="ARBA" id="ARBA00022953"/>
    </source>
</evidence>
<evidence type="ECO:0000256" key="34">
    <source>
        <dbReference type="ARBA" id="ARBA00022833"/>
    </source>
</evidence>
<comment type="function">
    <text evidence="2">Induces and associates with structural rearrangements of intracellular membranes. Displays RNA-binding, nucleotide binding and NTPase activities. May play a role in virion morphogenesis and viral RNA encapsidation by interacting with the capsid protein VP3.</text>
</comment>
<keyword evidence="10" id="KW-0813">Transport</keyword>
<evidence type="ECO:0000256" key="51">
    <source>
        <dbReference type="ARBA" id="ARBA00023303"/>
    </source>
</evidence>
<keyword evidence="15" id="KW-0597">Phosphoprotein</keyword>
<evidence type="ECO:0000256" key="7">
    <source>
        <dbReference type="ARBA" id="ARBA00011124"/>
    </source>
</evidence>
<evidence type="ECO:0000256" key="55">
    <source>
        <dbReference type="ARBA" id="ARBA00046425"/>
    </source>
</evidence>
<keyword evidence="45" id="KW-0472">Membrane</keyword>
<evidence type="ECO:0000256" key="23">
    <source>
        <dbReference type="ARBA" id="ARBA00022695"/>
    </source>
</evidence>
<dbReference type="SUPFAM" id="SSF56672">
    <property type="entry name" value="DNA/RNA polymerases"/>
    <property type="match status" value="1"/>
</dbReference>
<evidence type="ECO:0000256" key="37">
    <source>
        <dbReference type="ARBA" id="ARBA00022844"/>
    </source>
</evidence>
<keyword evidence="40" id="KW-1162">Viral penetration into host cytoplasm</keyword>
<dbReference type="PROSITE" id="PS51874">
    <property type="entry name" value="PCV_3C_PRO"/>
    <property type="match status" value="1"/>
</dbReference>
<evidence type="ECO:0000256" key="18">
    <source>
        <dbReference type="ARBA" id="ARBA00022562"/>
    </source>
</evidence>
<evidence type="ECO:0000256" key="33">
    <source>
        <dbReference type="ARBA" id="ARBA00022807"/>
    </source>
</evidence>
<dbReference type="GO" id="GO:0039520">
    <property type="term" value="P:symbiont-mediated activation of host autophagy"/>
    <property type="evidence" value="ECO:0007669"/>
    <property type="project" value="UniProtKB-KW"/>
</dbReference>
<evidence type="ECO:0000256" key="28">
    <source>
        <dbReference type="ARBA" id="ARBA00022741"/>
    </source>
</evidence>
<evidence type="ECO:0000256" key="27">
    <source>
        <dbReference type="ARBA" id="ARBA00022737"/>
    </source>
</evidence>
<keyword evidence="28" id="KW-0547">Nucleotide-binding</keyword>
<evidence type="ECO:0000256" key="19">
    <source>
        <dbReference type="ARBA" id="ARBA00022581"/>
    </source>
</evidence>
<dbReference type="Gene3D" id="1.20.960.20">
    <property type="match status" value="1"/>
</dbReference>
<keyword evidence="18" id="KW-1048">Host nucleus</keyword>
<evidence type="ECO:0000256" key="46">
    <source>
        <dbReference type="ARBA" id="ARBA00023197"/>
    </source>
</evidence>
<evidence type="ECO:0000256" key="24">
    <source>
        <dbReference type="ARBA" id="ARBA00022706"/>
    </source>
</evidence>
<keyword evidence="34" id="KW-0862">Zinc</keyword>
<evidence type="ECO:0000256" key="26">
    <source>
        <dbReference type="ARBA" id="ARBA00022723"/>
    </source>
</evidence>
<accession>A0A2R4N9G3</accession>
<keyword evidence="33" id="KW-0788">Thiol protease</keyword>
<dbReference type="Gene3D" id="6.10.20.20">
    <property type="entry name" value="Poliovirus 3A protein-like"/>
    <property type="match status" value="1"/>
</dbReference>
<dbReference type="GO" id="GO:0039618">
    <property type="term" value="C:T=pseudo3 icosahedral viral capsid"/>
    <property type="evidence" value="ECO:0007669"/>
    <property type="project" value="UniProtKB-KW"/>
</dbReference>
<evidence type="ECO:0000256" key="43">
    <source>
        <dbReference type="ARBA" id="ARBA00023050"/>
    </source>
</evidence>
<evidence type="ECO:0000256" key="10">
    <source>
        <dbReference type="ARBA" id="ARBA00022448"/>
    </source>
</evidence>
<dbReference type="GO" id="GO:0044162">
    <property type="term" value="C:host cell cytoplasmic vesicle membrane"/>
    <property type="evidence" value="ECO:0007669"/>
    <property type="project" value="UniProtKB-SubCell"/>
</dbReference>
<feature type="region of interest" description="Disordered" evidence="59">
    <location>
        <begin position="94"/>
        <end position="122"/>
    </location>
</feature>
<evidence type="ECO:0000256" key="8">
    <source>
        <dbReference type="ARBA" id="ARBA00011647"/>
    </source>
</evidence>
<evidence type="ECO:0000256" key="29">
    <source>
        <dbReference type="ARBA" id="ARBA00022771"/>
    </source>
</evidence>
<dbReference type="InterPro" id="IPR001205">
    <property type="entry name" value="RNA-dir_pol_C"/>
</dbReference>
<keyword evidence="44" id="KW-0406">Ion transport</keyword>
<keyword evidence="47" id="KW-1035">Host cytoplasm</keyword>
<dbReference type="Gene3D" id="3.30.70.270">
    <property type="match status" value="1"/>
</dbReference>
<keyword evidence="48" id="KW-0899">Viral immunoevasion</keyword>
<keyword evidence="14" id="KW-0191">Covalent protein-RNA linkage</keyword>
<dbReference type="GO" id="GO:0005524">
    <property type="term" value="F:ATP binding"/>
    <property type="evidence" value="ECO:0007669"/>
    <property type="project" value="UniProtKB-KW"/>
</dbReference>
<dbReference type="GO" id="GO:0015267">
    <property type="term" value="F:channel activity"/>
    <property type="evidence" value="ECO:0007669"/>
    <property type="project" value="UniProtKB-KW"/>
</dbReference>
<keyword evidence="39" id="KW-0694">RNA-binding</keyword>
<keyword evidence="24" id="KW-1143">T=pseudo3 icosahedral capsid protein</keyword>
<keyword evidence="46" id="KW-1190">Host gene expression shutoff by virus</keyword>
<evidence type="ECO:0000259" key="61">
    <source>
        <dbReference type="PROSITE" id="PS51218"/>
    </source>
</evidence>
<feature type="domain" description="Peptidase C3" evidence="62">
    <location>
        <begin position="1736"/>
        <end position="1913"/>
    </location>
</feature>
<dbReference type="SUPFAM" id="SSF88633">
    <property type="entry name" value="Positive stranded ssRNA viruses"/>
    <property type="match status" value="2"/>
</dbReference>
<evidence type="ECO:0000256" key="14">
    <source>
        <dbReference type="ARBA" id="ARBA00022520"/>
    </source>
</evidence>
<dbReference type="Pfam" id="PF22663">
    <property type="entry name" value="Rhv_5"/>
    <property type="match status" value="1"/>
</dbReference>
<dbReference type="GO" id="GO:0075509">
    <property type="term" value="P:endocytosis involved in viral entry into host cell"/>
    <property type="evidence" value="ECO:0007669"/>
    <property type="project" value="UniProtKB-KW"/>
</dbReference>
<evidence type="ECO:0000256" key="52">
    <source>
        <dbReference type="ARBA" id="ARBA00024513"/>
    </source>
</evidence>
<evidence type="ECO:0000256" key="2">
    <source>
        <dbReference type="ARBA" id="ARBA00002372"/>
    </source>
</evidence>
<evidence type="ECO:0000256" key="1">
    <source>
        <dbReference type="ARBA" id="ARBA00001946"/>
    </source>
</evidence>
<keyword evidence="38" id="KW-1043">Host membrane</keyword>
<comment type="similarity">
    <text evidence="6">Belongs to the picornaviruses polyprotein family.</text>
</comment>
<keyword evidence="12" id="KW-0696">RNA-directed RNA polymerase</keyword>
<dbReference type="GO" id="GO:0006351">
    <property type="term" value="P:DNA-templated transcription"/>
    <property type="evidence" value="ECO:0007669"/>
    <property type="project" value="InterPro"/>
</dbReference>
<dbReference type="CDD" id="cd00205">
    <property type="entry name" value="rhv_like"/>
    <property type="match status" value="3"/>
</dbReference>
<evidence type="ECO:0000256" key="38">
    <source>
        <dbReference type="ARBA" id="ARBA00022870"/>
    </source>
</evidence>
<evidence type="ECO:0000256" key="40">
    <source>
        <dbReference type="ARBA" id="ARBA00022890"/>
    </source>
</evidence>
<keyword evidence="36" id="KW-0460">Magnesium</keyword>
<dbReference type="Proteomes" id="UP000290553">
    <property type="component" value="Segment"/>
</dbReference>
<dbReference type="InterPro" id="IPR029053">
    <property type="entry name" value="Viral_coat"/>
</dbReference>
<comment type="subunit">
    <text evidence="55">Homodimer. Interacts with host GBF1. Interacts (via GOLD domain) with host ACBD3 (via GOLD domain); this interaction allows the formation of a viral protein 3A/ACBD3 heterotetramer with a 2:2 stoichiometry, which will stimulate the recruitment of host PI4KB in order to synthesize PI4P at the viral RNA replication sites.</text>
</comment>
<dbReference type="InterPro" id="IPR007094">
    <property type="entry name" value="RNA-dir_pol_PSvirus"/>
</dbReference>
<evidence type="ECO:0000256" key="15">
    <source>
        <dbReference type="ARBA" id="ARBA00022553"/>
    </source>
</evidence>
<dbReference type="GO" id="GO:0006508">
    <property type="term" value="P:proteolysis"/>
    <property type="evidence" value="ECO:0007669"/>
    <property type="project" value="UniProtKB-KW"/>
</dbReference>
<feature type="domain" description="RdRp catalytic" evidence="60">
    <location>
        <begin position="2148"/>
        <end position="2262"/>
    </location>
</feature>
<keyword evidence="40" id="KW-1164">Virus endocytosis by host</keyword>
<dbReference type="GO" id="GO:0003724">
    <property type="term" value="F:RNA helicase activity"/>
    <property type="evidence" value="ECO:0007669"/>
    <property type="project" value="InterPro"/>
</dbReference>
<keyword evidence="26" id="KW-0479">Metal-binding</keyword>
<evidence type="ECO:0000256" key="5">
    <source>
        <dbReference type="ARBA" id="ARBA00004328"/>
    </source>
</evidence>
<dbReference type="Gene3D" id="2.40.10.10">
    <property type="entry name" value="Trypsin-like serine proteases"/>
    <property type="match status" value="3"/>
</dbReference>
<keyword evidence="27" id="KW-0677">Repeat</keyword>
<keyword evidence="37" id="KW-0946">Virion</keyword>
<keyword evidence="29" id="KW-0863">Zinc-finger</keyword>
<evidence type="ECO:0000256" key="39">
    <source>
        <dbReference type="ARBA" id="ARBA00022884"/>
    </source>
</evidence>
<comment type="subunit">
    <text evidence="8">Interacts with protein 3CD.</text>
</comment>
<dbReference type="InterPro" id="IPR059138">
    <property type="entry name" value="Pico_VP1"/>
</dbReference>
<dbReference type="InterPro" id="IPR044067">
    <property type="entry name" value="PCV_3C_PRO"/>
</dbReference>
<dbReference type="Pfam" id="PF08727">
    <property type="entry name" value="P3A"/>
    <property type="match status" value="1"/>
</dbReference>
<keyword evidence="19" id="KW-0945">Host-virus interaction</keyword>
<keyword evidence="25" id="KW-0519">Myristate</keyword>
<dbReference type="Pfam" id="PF01552">
    <property type="entry name" value="Pico_P2B"/>
    <property type="match status" value="1"/>
</dbReference>
<dbReference type="GO" id="GO:0008270">
    <property type="term" value="F:zinc ion binding"/>
    <property type="evidence" value="ECO:0007669"/>
    <property type="project" value="UniProtKB-KW"/>
</dbReference>
<comment type="subcellular location">
    <subcellularLocation>
        <location evidence="4">Host cytoplasmic vesicle membrane</location>
        <topology evidence="4">Peripheral membrane protein</topology>
        <orientation evidence="4">Cytoplasmic side</orientation>
    </subcellularLocation>
    <subcellularLocation>
        <location evidence="3">Host nucleus</location>
    </subcellularLocation>
    <subcellularLocation>
        <location evidence="5">Virion</location>
    </subcellularLocation>
</comment>
<keyword evidence="46" id="KW-1099">Inhibition of host mRNA nuclear export by virus</keyword>
<evidence type="ECO:0000256" key="53">
    <source>
        <dbReference type="ARBA" id="ARBA00045131"/>
    </source>
</evidence>
<dbReference type="SUPFAM" id="SSF89043">
    <property type="entry name" value="Soluble domain of poliovirus core protein 3a"/>
    <property type="match status" value="1"/>
</dbReference>
<keyword evidence="42" id="KW-1182">Viral ion channel</keyword>
<keyword evidence="32" id="KW-0347">Helicase</keyword>
<dbReference type="Pfam" id="PF00073">
    <property type="entry name" value="Rhv"/>
    <property type="match status" value="2"/>
</dbReference>
<keyword evidence="31" id="KW-1161">Viral attachment to host cell</keyword>
<keyword evidence="64" id="KW-1185">Reference proteome</keyword>
<keyword evidence="17" id="KW-0167">Capsid protein</keyword>
<evidence type="ECO:0000259" key="62">
    <source>
        <dbReference type="PROSITE" id="PS51874"/>
    </source>
</evidence>
<keyword evidence="41" id="KW-0693">Viral RNA replication</keyword>
<keyword evidence="16" id="KW-1192">Host mRNA suppression by virus</keyword>
<keyword evidence="22" id="KW-0808">Transferase</keyword>
<dbReference type="GO" id="GO:0003968">
    <property type="term" value="F:RNA-directed RNA polymerase activity"/>
    <property type="evidence" value="ECO:0007669"/>
    <property type="project" value="UniProtKB-KW"/>
</dbReference>
<dbReference type="Gene3D" id="2.60.120.20">
    <property type="match status" value="3"/>
</dbReference>
<dbReference type="Pfam" id="PF00548">
    <property type="entry name" value="Peptidase_C3"/>
    <property type="match status" value="1"/>
</dbReference>
<sequence>MRLIPTTEHMTALQLLLCRNAKVGGGTDYFEVSVFLLFSYLLFMETRRVSKMMCPVVSQKPILEVFLSKDGAQRQNVFVFGNKIVKKKTLSWQRSKTQRATQRGLSQSKPYTGNKPQGSYTNGNNNLTYQVNYYGHDYASASSGATTQMDPSAFTKPMADILAGPALKSPTVEECGYSDRIVQLTMGNSTITTQEAANAVVAYGEWPEFCDGLGEAIDRSTVPGPAVDRFYTLDSISWTQSFPGACYRFPLCLSELGMFGQNVQYHYLMRSGFIVHVQANATKFHQGMLMVVAIPECEFEDSTANPPVDGLTDFYQVNDKWNRLYPRFQLTLFPHQFINLRTNNSATLVLPYVSNCPMENVLSHSYWTIAIIPVVNLSYASGSSTNVPITVSAAPMYAQFNGLRAPVTQGVMTAQTPGSGQFVTTIHNSGFPVYPEFESTHGQHIPGMVSNLLQVARVDTMVNFSTSGGPTNQLLLTSSSAAGSNILTWEMDLTQRWAEPTYLGRLAKWFVNYRGSLKLTFVFCGSAMHTAKILICYTPPGVAAPTTRKDAMLGTHIVWDIGLQSSATLVVPWISQTQYRYTEVDNKFSMSGYITMWYQTALVNPAGVNNSAYIVGFLSASDDFQFRIPTDNAYFQGLNSELGRDITGHTEKQIEDVTSMKPGSGDTPSVTTGESAALTAVETGATGGAEANLLMETRLTKPSFSGMASDVSNFMAKYALIYENSSHFGRWQSSGGVYEGNAFNVALSLDTLEATAALRTKFEMFTYTRFSLDVVIIMDAYPTSKSGETDNIIQQGTFNFQALYCPPGLQLPPLTMQEMATNDKRWYMPTTPSVYFKNDQPPATMRIPFISVASAYAVFYDGYANFDSTANYGDFPGNGLGNICIRPLWRPETANVGAIRCTVRVFAKPMQFQAWIPRPIRPNNTGTTRRIMAMNVMPKRNHSSRRPRRQVTPNWIKKVMEQLPILHTQSGGMHVIPIADDKVILPLHWYVADRLPLQLLWVDDKHDLVCCRMYTNDQPKLCDCTEAYYTCNRAMFGRSIKYESSSWTSVIDVDSETVGPHEQEDLISCKGEIPFGWCGSPLFCKHGICGIATAATSDESHFTHLASVDKITILPEPSKWSSIGNVAEADEQGPCDWAAGIAEQLGSAFGGGFTDKVSQQVRETVKKIPNPSDGMTKKCISMLVKAICGAVLISKSYDASATAACVGVMLGIDLLVESPFDWLKKELRKILGIREPEEQGFVDWVKDFNACATAAKSLDWIGEKIQKFIEWIRKLFEKESPARKRFNEQLHRLPDLMKSIDRALANRGLFSDEQLLRLIQNMETLKLGAEVYGVERNFATTQIVRYYNKCQELRKSLASNRVEPVAVCFHGTPGSGKSLCTQILGRALCEHHAGKIYSLPPDPKHFDGYAGQPVVIMDDICQNPDGEDMKLFCQMVSTTEFYPPLASLEDKGTPFKSKFVLCSTNQGMLTPPTVAEPEAIARRMFIDCDIHIAKEYKVAGKLDAAAALKPCKDHVPTVFRKCCPLICGRAVNFRARNSTVTYTLDQIASEVLRERAKRETTGDLLEQLFAVEQGPSLDEGQCPDCPQGICPKGQSKLHHAKMIPDPEEWLQSEWDEESCVLLTMEEQKKAGLVKEQPCPKEIADLLRAVPNQEVIDYCISQGWVIPDKQKYKLVRESVWTWTNRVAGVLSILAAVSSIAGTIYLLYRLFADNQGPYSGTQPKQTLRAPVPRVVVQGPSCDYAQSILRKSLFETNLKNGPFTAVGLFNNWLCLPRHAEVGDEIQLDGTPFKVIDQVFLETAEGELELQCLKINRPINFPDLRPKLLTKMEDVNDCWLSVNAGHFKGMVCPVGKLKRWGRLVLSGRNTTRTAMYSYPTKSGQCGGLVTSCGKVIAMHVGGDGTRGYGTYLLRHYFDGLDKATEQGHIVEQKPSKVQIHHSTKSKLRQSVWHDVVPGSKEPAALSQKDPRLEVDLVSAMFSKYSQNEEEIEITPHMKEAAKYYAAKVKPILPDNVTDQISLEEAAYGMENLEGLDLNTSAGYPYVTMGIKKTQILDKETRDTTKLQRVLDEYGVDLPFVTYLKDELRPIAKVKAGKTRLIECSSMNDTIRMKLTFGRLFATYHQNPGPATGSAVGCNPDIHWTKFRAEMEGEIVAFDYSNFDASLNKCWFECLKIVLKEFGFSDMRPIDHIIRSRHLYKGEEYVVEGGMPSGCSGTSIFNSIINNIIIMTLVLDAYKGIDLDQLRILAYGDDVIVTYPYALDASLLAGCGKKYGLKMTPPDKSAEFKSLTWDDVTFLKRGFKPDARYPFLIHPTFDLNEIFESLRWTRDPAHTQEHVRSLAELAWHSGREEYQKFLDTVNLTNVGKACILPPYETFDRMWLDSF</sequence>
<dbReference type="InterPro" id="IPR036203">
    <property type="entry name" value="P3A_soluble_dom"/>
</dbReference>
<evidence type="ECO:0000313" key="63">
    <source>
        <dbReference type="EMBL" id="AVX29479.1"/>
    </source>
</evidence>
<evidence type="ECO:0000256" key="30">
    <source>
        <dbReference type="ARBA" id="ARBA00022801"/>
    </source>
</evidence>
<dbReference type="GO" id="GO:0052170">
    <property type="term" value="P:symbiont-mediated suppression of host innate immune response"/>
    <property type="evidence" value="ECO:0007669"/>
    <property type="project" value="UniProtKB-KW"/>
</dbReference>
<evidence type="ECO:0000256" key="36">
    <source>
        <dbReference type="ARBA" id="ARBA00022842"/>
    </source>
</evidence>
<keyword evidence="13" id="KW-1036">Host cytoplasmic vesicle</keyword>
<evidence type="ECO:0000256" key="20">
    <source>
        <dbReference type="ARBA" id="ARBA00022632"/>
    </source>
</evidence>
<comment type="catalytic activity">
    <reaction evidence="57">
        <text>a ribonucleoside 5'-triphosphate + H2O = a ribonucleoside 5'-diphosphate + phosphate + H(+)</text>
        <dbReference type="Rhea" id="RHEA:23680"/>
        <dbReference type="ChEBI" id="CHEBI:15377"/>
        <dbReference type="ChEBI" id="CHEBI:15378"/>
        <dbReference type="ChEBI" id="CHEBI:43474"/>
        <dbReference type="ChEBI" id="CHEBI:57930"/>
        <dbReference type="ChEBI" id="CHEBI:61557"/>
        <dbReference type="EC" id="3.6.1.15"/>
    </reaction>
</comment>
<evidence type="ECO:0000256" key="16">
    <source>
        <dbReference type="ARBA" id="ARBA00022557"/>
    </source>
</evidence>
<keyword evidence="11" id="KW-1113">Inhibition of host RLR pathway by virus</keyword>
<protein>
    <recommendedName>
        <fullName evidence="9">Genome polyprotein</fullName>
    </recommendedName>
</protein>
<evidence type="ECO:0000256" key="58">
    <source>
        <dbReference type="ARBA" id="ARBA00054285"/>
    </source>
</evidence>
<dbReference type="GO" id="GO:0004197">
    <property type="term" value="F:cysteine-type endopeptidase activity"/>
    <property type="evidence" value="ECO:0007669"/>
    <property type="project" value="InterPro"/>
</dbReference>
<dbReference type="InterPro" id="IPR043502">
    <property type="entry name" value="DNA/RNA_pol_sf"/>
</dbReference>
<comment type="function">
    <text evidence="58">Acts as a primer for viral RNA replication and remains covalently bound to viral genomic RNA. VPg is uridylylated prior to priming replication into VPg-pUpU. The oriI viral genomic sequence may act as a template for this. The VPg-pUpU is then used as primer on the genomic RNA poly(A) by the RNA-dependent RNA polymerase to replicate the viral genome. During genome replication, the VPg-RNA linkage is removed by the host TDP2, thereby accelerating replication. During the late stage of the replication cycle, host TDP2 is excluded from sites of viral RNA synthesis and encapsidation, allowing for the generation of progeny virions.</text>
</comment>
<dbReference type="InterPro" id="IPR002527">
    <property type="entry name" value="Pico_P2B"/>
</dbReference>
<dbReference type="EMBL" id="KY855432">
    <property type="protein sequence ID" value="AVX29479.1"/>
    <property type="molecule type" value="Genomic_RNA"/>
</dbReference>
<evidence type="ECO:0000256" key="21">
    <source>
        <dbReference type="ARBA" id="ARBA00022670"/>
    </source>
</evidence>
<dbReference type="Pfam" id="PF00680">
    <property type="entry name" value="RdRP_1"/>
    <property type="match status" value="1"/>
</dbReference>
<dbReference type="InterPro" id="IPR033703">
    <property type="entry name" value="Rhv-like"/>
</dbReference>
<comment type="function">
    <text evidence="53">Forms an icosahedral capsid of pseudo T=3 symmetry with capsid proteins VP2 and VP3. The capsid is 300 Angstroms in diameter, composed of 60 copies of each capsid protein and enclosing the viral positive strand RNA genome.</text>
</comment>
<evidence type="ECO:0000256" key="47">
    <source>
        <dbReference type="ARBA" id="ARBA00023200"/>
    </source>
</evidence>
<keyword evidence="23" id="KW-0548">Nucleotidyltransferase</keyword>
<evidence type="ECO:0000256" key="3">
    <source>
        <dbReference type="ARBA" id="ARBA00004147"/>
    </source>
</evidence>
<dbReference type="InterPro" id="IPR000199">
    <property type="entry name" value="Peptidase_C3A/C3B_picornavir"/>
</dbReference>
<dbReference type="InterPro" id="IPR009003">
    <property type="entry name" value="Peptidase_S1_PA"/>
</dbReference>
<dbReference type="InterPro" id="IPR014838">
    <property type="entry name" value="P3A"/>
</dbReference>
<keyword evidence="20" id="KW-1090">Inhibition of host innate immune response by virus</keyword>
<dbReference type="SUPFAM" id="SSF52540">
    <property type="entry name" value="P-loop containing nucleoside triphosphate hydrolases"/>
    <property type="match status" value="1"/>
</dbReference>
<dbReference type="GO" id="GO:0039694">
    <property type="term" value="P:viral RNA genome replication"/>
    <property type="evidence" value="ECO:0007669"/>
    <property type="project" value="InterPro"/>
</dbReference>
<evidence type="ECO:0000256" key="59">
    <source>
        <dbReference type="SAM" id="MobiDB-lite"/>
    </source>
</evidence>
<evidence type="ECO:0000256" key="4">
    <source>
        <dbReference type="ARBA" id="ARBA00004295"/>
    </source>
</evidence>
<keyword evidence="49" id="KW-0449">Lipoprotein</keyword>
<name>A0A2R4N9G3_9PICO</name>
<evidence type="ECO:0000256" key="12">
    <source>
        <dbReference type="ARBA" id="ARBA00022484"/>
    </source>
</evidence>
<evidence type="ECO:0000256" key="54">
    <source>
        <dbReference type="ARBA" id="ARBA00045482"/>
    </source>
</evidence>
<dbReference type="GO" id="GO:0042025">
    <property type="term" value="C:host cell nucleus"/>
    <property type="evidence" value="ECO:0007669"/>
    <property type="project" value="UniProtKB-SubCell"/>
</dbReference>
<comment type="function">
    <text evidence="54">Localizes the viral replication complex to the surface of membranous vesicles. It inhibits host cell endoplasmic reticulum-to-Golgi apparatus transport and causes the disassembly of the Golgi complex, possibly through GBF1 interaction. This would result in depletion of MHC, trail receptors and IFN receptors at the host cell surface. Plays an essential role in viral RNA replication by recruiting ACBD3 and PI4KB at the viral replication sites, thereby allowing the formation of the rearranged membranous structures where viral replication takes place.</text>
</comment>